<name>A0ABP6SC56_9ACTN</name>
<feature type="signal peptide" evidence="2">
    <location>
        <begin position="1"/>
        <end position="20"/>
    </location>
</feature>
<gene>
    <name evidence="3" type="ORF">GCM10020367_27770</name>
</gene>
<proteinExistence type="predicted"/>
<reference evidence="4" key="1">
    <citation type="journal article" date="2019" name="Int. J. Syst. Evol. Microbiol.">
        <title>The Global Catalogue of Microorganisms (GCM) 10K type strain sequencing project: providing services to taxonomists for standard genome sequencing and annotation.</title>
        <authorList>
            <consortium name="The Broad Institute Genomics Platform"/>
            <consortium name="The Broad Institute Genome Sequencing Center for Infectious Disease"/>
            <person name="Wu L."/>
            <person name="Ma J."/>
        </authorList>
    </citation>
    <scope>NUCLEOTIDE SEQUENCE [LARGE SCALE GENOMIC DNA]</scope>
    <source>
        <strain evidence="4">JCM 9651</strain>
    </source>
</reference>
<accession>A0ABP6SC56</accession>
<comment type="caution">
    <text evidence="3">The sequence shown here is derived from an EMBL/GenBank/DDBJ whole genome shotgun (WGS) entry which is preliminary data.</text>
</comment>
<dbReference type="EMBL" id="BAAAYL010000001">
    <property type="protein sequence ID" value="GAA3372522.1"/>
    <property type="molecule type" value="Genomic_DNA"/>
</dbReference>
<evidence type="ECO:0000256" key="2">
    <source>
        <dbReference type="SAM" id="SignalP"/>
    </source>
</evidence>
<keyword evidence="2" id="KW-0732">Signal</keyword>
<evidence type="ECO:0000313" key="3">
    <source>
        <dbReference type="EMBL" id="GAA3372522.1"/>
    </source>
</evidence>
<feature type="chain" id="PRO_5045195314" evidence="2">
    <location>
        <begin position="21"/>
        <end position="74"/>
    </location>
</feature>
<feature type="region of interest" description="Disordered" evidence="1">
    <location>
        <begin position="22"/>
        <end position="74"/>
    </location>
</feature>
<evidence type="ECO:0000256" key="1">
    <source>
        <dbReference type="SAM" id="MobiDB-lite"/>
    </source>
</evidence>
<organism evidence="3 4">
    <name type="scientific">Streptomyces sannanensis</name>
    <dbReference type="NCBI Taxonomy" id="285536"/>
    <lineage>
        <taxon>Bacteria</taxon>
        <taxon>Bacillati</taxon>
        <taxon>Actinomycetota</taxon>
        <taxon>Actinomycetes</taxon>
        <taxon>Kitasatosporales</taxon>
        <taxon>Streptomycetaceae</taxon>
        <taxon>Streptomyces</taxon>
    </lineage>
</organism>
<dbReference type="Proteomes" id="UP001499990">
    <property type="component" value="Unassembled WGS sequence"/>
</dbReference>
<evidence type="ECO:0000313" key="4">
    <source>
        <dbReference type="Proteomes" id="UP001499990"/>
    </source>
</evidence>
<sequence length="74" mass="7346">MHAGLQLALATAALLAAAYAAVPHPPSRPPAADSLIAPTARPAHSAGTSQVRGHDTNPRPHAVATGATTASPIR</sequence>
<keyword evidence="4" id="KW-1185">Reference proteome</keyword>
<protein>
    <submittedName>
        <fullName evidence="3">Uncharacterized protein</fullName>
    </submittedName>
</protein>